<dbReference type="Proteomes" id="UP001420932">
    <property type="component" value="Unassembled WGS sequence"/>
</dbReference>
<evidence type="ECO:0000313" key="3">
    <source>
        <dbReference type="Proteomes" id="UP001420932"/>
    </source>
</evidence>
<dbReference type="EMBL" id="JBBNAF010000007">
    <property type="protein sequence ID" value="KAK9128344.1"/>
    <property type="molecule type" value="Genomic_DNA"/>
</dbReference>
<feature type="compositionally biased region" description="Basic and acidic residues" evidence="1">
    <location>
        <begin position="47"/>
        <end position="56"/>
    </location>
</feature>
<organism evidence="2 3">
    <name type="scientific">Stephania yunnanensis</name>
    <dbReference type="NCBI Taxonomy" id="152371"/>
    <lineage>
        <taxon>Eukaryota</taxon>
        <taxon>Viridiplantae</taxon>
        <taxon>Streptophyta</taxon>
        <taxon>Embryophyta</taxon>
        <taxon>Tracheophyta</taxon>
        <taxon>Spermatophyta</taxon>
        <taxon>Magnoliopsida</taxon>
        <taxon>Ranunculales</taxon>
        <taxon>Menispermaceae</taxon>
        <taxon>Menispermoideae</taxon>
        <taxon>Cissampelideae</taxon>
        <taxon>Stephania</taxon>
    </lineage>
</organism>
<reference evidence="2 3" key="1">
    <citation type="submission" date="2024-01" db="EMBL/GenBank/DDBJ databases">
        <title>Genome assemblies of Stephania.</title>
        <authorList>
            <person name="Yang L."/>
        </authorList>
    </citation>
    <scope>NUCLEOTIDE SEQUENCE [LARGE SCALE GENOMIC DNA]</scope>
    <source>
        <strain evidence="2">YNDBR</strain>
        <tissue evidence="2">Leaf</tissue>
    </source>
</reference>
<feature type="region of interest" description="Disordered" evidence="1">
    <location>
        <begin position="1"/>
        <end position="64"/>
    </location>
</feature>
<gene>
    <name evidence="2" type="ORF">Syun_017141</name>
</gene>
<comment type="caution">
    <text evidence="2">The sequence shown here is derived from an EMBL/GenBank/DDBJ whole genome shotgun (WGS) entry which is preliminary data.</text>
</comment>
<evidence type="ECO:0000313" key="2">
    <source>
        <dbReference type="EMBL" id="KAK9128344.1"/>
    </source>
</evidence>
<evidence type="ECO:0000256" key="1">
    <source>
        <dbReference type="SAM" id="MobiDB-lite"/>
    </source>
</evidence>
<name>A0AAP0J6I5_9MAGN</name>
<protein>
    <submittedName>
        <fullName evidence="2">Uncharacterized protein</fullName>
    </submittedName>
</protein>
<accession>A0AAP0J6I5</accession>
<keyword evidence="3" id="KW-1185">Reference proteome</keyword>
<proteinExistence type="predicted"/>
<feature type="region of interest" description="Disordered" evidence="1">
    <location>
        <begin position="95"/>
        <end position="114"/>
    </location>
</feature>
<feature type="compositionally biased region" description="Polar residues" evidence="1">
    <location>
        <begin position="19"/>
        <end position="30"/>
    </location>
</feature>
<sequence length="268" mass="29197">MEWSLLGGLGGVQPVTDEPSLSQRSPTLQSKMGVWPWASMALGGKQKNSDAKERPVKKSKLGHPNLGEADVEAIGTISVYDKDIIVKGTDGSGSTGGIKACRTQSGSDPAESGEGEDCFDMSNNLADLDATSFPGGPSNLSLIPSFSHHTLLDIWRNKVIWNDTFKGAPLVHDIAFYFGLMLFMDIVEQHNPIKVLRQMGYVQRIPIKPYRPIEVDRKSVANLYNINAIVGLDVALWFRCMDMDNVTFLDACDMADSVIAFLSGADDT</sequence>
<dbReference type="AlphaFoldDB" id="A0AAP0J6I5"/>